<name>A0ABV8QUX5_9BACT</name>
<accession>A0ABV8QUX5</accession>
<dbReference type="Proteomes" id="UP001595907">
    <property type="component" value="Unassembled WGS sequence"/>
</dbReference>
<keyword evidence="3" id="KW-1185">Reference proteome</keyword>
<dbReference type="InterPro" id="IPR002798">
    <property type="entry name" value="SpoIIM-like"/>
</dbReference>
<evidence type="ECO:0000313" key="2">
    <source>
        <dbReference type="EMBL" id="MFC4263934.1"/>
    </source>
</evidence>
<organism evidence="2 3">
    <name type="scientific">Ferruginibacter yonginensis</name>
    <dbReference type="NCBI Taxonomy" id="1310416"/>
    <lineage>
        <taxon>Bacteria</taxon>
        <taxon>Pseudomonadati</taxon>
        <taxon>Bacteroidota</taxon>
        <taxon>Chitinophagia</taxon>
        <taxon>Chitinophagales</taxon>
        <taxon>Chitinophagaceae</taxon>
        <taxon>Ferruginibacter</taxon>
    </lineage>
</organism>
<gene>
    <name evidence="2" type="ORF">ACFOWM_13655</name>
</gene>
<feature type="transmembrane region" description="Helical" evidence="1">
    <location>
        <begin position="192"/>
        <end position="209"/>
    </location>
</feature>
<evidence type="ECO:0000313" key="3">
    <source>
        <dbReference type="Proteomes" id="UP001595907"/>
    </source>
</evidence>
<reference evidence="3" key="1">
    <citation type="journal article" date="2019" name="Int. J. Syst. Evol. Microbiol.">
        <title>The Global Catalogue of Microorganisms (GCM) 10K type strain sequencing project: providing services to taxonomists for standard genome sequencing and annotation.</title>
        <authorList>
            <consortium name="The Broad Institute Genomics Platform"/>
            <consortium name="The Broad Institute Genome Sequencing Center for Infectious Disease"/>
            <person name="Wu L."/>
            <person name="Ma J."/>
        </authorList>
    </citation>
    <scope>NUCLEOTIDE SEQUENCE [LARGE SCALE GENOMIC DNA]</scope>
    <source>
        <strain evidence="3">CECT 8289</strain>
    </source>
</reference>
<proteinExistence type="predicted"/>
<dbReference type="EMBL" id="JBHSCZ010000005">
    <property type="protein sequence ID" value="MFC4263934.1"/>
    <property type="molecule type" value="Genomic_DNA"/>
</dbReference>
<dbReference type="RefSeq" id="WP_379711100.1">
    <property type="nucleotide sequence ID" value="NZ_JBHSCZ010000005.1"/>
</dbReference>
<keyword evidence="1" id="KW-0812">Transmembrane</keyword>
<feature type="transmembrane region" description="Helical" evidence="1">
    <location>
        <begin position="92"/>
        <end position="111"/>
    </location>
</feature>
<feature type="transmembrane region" description="Helical" evidence="1">
    <location>
        <begin position="289"/>
        <end position="312"/>
    </location>
</feature>
<evidence type="ECO:0000256" key="1">
    <source>
        <dbReference type="SAM" id="Phobius"/>
    </source>
</evidence>
<feature type="transmembrane region" description="Helical" evidence="1">
    <location>
        <begin position="159"/>
        <end position="180"/>
    </location>
</feature>
<feature type="transmembrane region" description="Helical" evidence="1">
    <location>
        <begin position="215"/>
        <end position="234"/>
    </location>
</feature>
<feature type="transmembrane region" description="Helical" evidence="1">
    <location>
        <begin position="254"/>
        <end position="277"/>
    </location>
</feature>
<keyword evidence="1" id="KW-1133">Transmembrane helix</keyword>
<keyword evidence="1" id="KW-0472">Membrane</keyword>
<comment type="caution">
    <text evidence="2">The sequence shown here is derived from an EMBL/GenBank/DDBJ whole genome shotgun (WGS) entry which is preliminary data.</text>
</comment>
<sequence>MFIKKNAEKWKAYQQEDPSNPDEAAERFITLMDDLAYAKTFYPRSKATLWVNGLAASVYQKIYINKKEKYSRIFSFFKYELPLIIRRHHRTFLFTFILFAVFVAIGVFASIQDPDFVRGILGDDYVRMTEDNIAKGDPFGVYKDDSKFNMFIRIAFNNIRVAFVTFIGGFTLGILTLNLLWSNGLLLGSFQYIFFANGLGIKSILVIWIHGTIEISSIVIAGAAGFILANGILFPGTYKRMESFKRNAKDAAKILICLIPFFIAAAFLESYITHLMSETYDRAPGGMPAWVSVLILSASAFLIIWYFIIWPIKLHNKGFFIKKEGIVARLNEDEK</sequence>
<protein>
    <submittedName>
        <fullName evidence="2">Stage II sporulation protein M</fullName>
    </submittedName>
</protein>
<dbReference type="PANTHER" id="PTHR35337">
    <property type="entry name" value="SLR1478 PROTEIN"/>
    <property type="match status" value="1"/>
</dbReference>
<dbReference type="PANTHER" id="PTHR35337:SF1">
    <property type="entry name" value="SLR1478 PROTEIN"/>
    <property type="match status" value="1"/>
</dbReference>
<dbReference type="Pfam" id="PF01944">
    <property type="entry name" value="SpoIIM"/>
    <property type="match status" value="1"/>
</dbReference>